<dbReference type="Proteomes" id="UP000478052">
    <property type="component" value="Unassembled WGS sequence"/>
</dbReference>
<dbReference type="EMBL" id="VUJU01009259">
    <property type="protein sequence ID" value="KAF0721235.1"/>
    <property type="molecule type" value="Genomic_DNA"/>
</dbReference>
<evidence type="ECO:0000259" key="1">
    <source>
        <dbReference type="Pfam" id="PF05699"/>
    </source>
</evidence>
<feature type="domain" description="HAT C-terminal dimerisation" evidence="1">
    <location>
        <begin position="486"/>
        <end position="547"/>
    </location>
</feature>
<comment type="caution">
    <text evidence="2">The sequence shown here is derived from an EMBL/GenBank/DDBJ whole genome shotgun (WGS) entry which is preliminary data.</text>
</comment>
<accession>A0A6G0W2V8</accession>
<dbReference type="GO" id="GO:0046983">
    <property type="term" value="F:protein dimerization activity"/>
    <property type="evidence" value="ECO:0007669"/>
    <property type="project" value="InterPro"/>
</dbReference>
<gene>
    <name evidence="2" type="ORF">FWK35_00017409</name>
</gene>
<protein>
    <recommendedName>
        <fullName evidence="1">HAT C-terminal dimerisation domain-containing protein</fullName>
    </recommendedName>
</protein>
<dbReference type="InterPro" id="IPR008906">
    <property type="entry name" value="HATC_C_dom"/>
</dbReference>
<dbReference type="PANTHER" id="PTHR37162:SF1">
    <property type="entry name" value="BED-TYPE DOMAIN-CONTAINING PROTEIN"/>
    <property type="match status" value="1"/>
</dbReference>
<dbReference type="InterPro" id="IPR012337">
    <property type="entry name" value="RNaseH-like_sf"/>
</dbReference>
<reference evidence="2 3" key="1">
    <citation type="submission" date="2019-08" db="EMBL/GenBank/DDBJ databases">
        <title>Whole genome of Aphis craccivora.</title>
        <authorList>
            <person name="Voronova N.V."/>
            <person name="Shulinski R.S."/>
            <person name="Bandarenka Y.V."/>
            <person name="Zhorov D.G."/>
            <person name="Warner D."/>
        </authorList>
    </citation>
    <scope>NUCLEOTIDE SEQUENCE [LARGE SCALE GENOMIC DNA]</scope>
    <source>
        <strain evidence="2">180601</strain>
        <tissue evidence="2">Whole Body</tissue>
    </source>
</reference>
<dbReference type="Pfam" id="PF05699">
    <property type="entry name" value="Dimer_Tnp_hAT"/>
    <property type="match status" value="1"/>
</dbReference>
<keyword evidence="3" id="KW-1185">Reference proteome</keyword>
<sequence length="595" mass="69680">MEEFEDNPRKVKKYETKFKESWLINEKYKKWLVKIDEKKAKCSICNVNFTVKWDGEKALTTHLNSENHKKTTQNLQRNSLMTTFMTKRNSSDELKYGLWNKIEYFSIRRFCYGKKKVHCGRTKAEAIVKNILSPNSIELAIQDLKMVTAFQNGSYFSIAIDASNKGSQKMYPIVVQYFHIQKGIQNKLMDFYEDPDKTSLKIFENIENFIQQSNLDIELLSGFSADNASVNYGIRNSVYQKLLEKHPETKIIKANCNCHVIHNAARNSMKQLTYDVENLVLKVYAEFSNSAKRVKELQIFFEEFEIEYRKVLRHGPTRWLREEKCHQVIWMFVKNIYTTEMTDLSRKVTLPECFLYFIHHYMNILSEAILILETNSVTSVDLHNVMQCLKDKIENRLNDSFYGAKITKSISSLQENERVMFKKEANEMFSNFNLKNKTIEYDDAIKSVNLLGINNIEEDRLYDEVKNVQGVWAELSKMNLSSDLMWVELFKKNNFTELPKIIGKIFSIPVSNAFVERVFSLMGNLWPDERNRLSEEMVKSELCVKLNYNMNCQEFLYFLKNPEQEKLLKCATNNLIGLSPGLLSFKGGNPTYHTT</sequence>
<dbReference type="OrthoDB" id="6606803at2759"/>
<name>A0A6G0W2V8_APHCR</name>
<organism evidence="2 3">
    <name type="scientific">Aphis craccivora</name>
    <name type="common">Cowpea aphid</name>
    <dbReference type="NCBI Taxonomy" id="307492"/>
    <lineage>
        <taxon>Eukaryota</taxon>
        <taxon>Metazoa</taxon>
        <taxon>Ecdysozoa</taxon>
        <taxon>Arthropoda</taxon>
        <taxon>Hexapoda</taxon>
        <taxon>Insecta</taxon>
        <taxon>Pterygota</taxon>
        <taxon>Neoptera</taxon>
        <taxon>Paraneoptera</taxon>
        <taxon>Hemiptera</taxon>
        <taxon>Sternorrhyncha</taxon>
        <taxon>Aphidomorpha</taxon>
        <taxon>Aphidoidea</taxon>
        <taxon>Aphididae</taxon>
        <taxon>Aphidini</taxon>
        <taxon>Aphis</taxon>
        <taxon>Aphis</taxon>
    </lineage>
</organism>
<proteinExistence type="predicted"/>
<dbReference type="AlphaFoldDB" id="A0A6G0W2V8"/>
<dbReference type="PANTHER" id="PTHR37162">
    <property type="entry name" value="HAT FAMILY DIMERISATION DOMAINCONTAINING PROTEIN-RELATED"/>
    <property type="match status" value="1"/>
</dbReference>
<dbReference type="SUPFAM" id="SSF53098">
    <property type="entry name" value="Ribonuclease H-like"/>
    <property type="match status" value="1"/>
</dbReference>
<evidence type="ECO:0000313" key="2">
    <source>
        <dbReference type="EMBL" id="KAF0721235.1"/>
    </source>
</evidence>
<evidence type="ECO:0000313" key="3">
    <source>
        <dbReference type="Proteomes" id="UP000478052"/>
    </source>
</evidence>